<reference evidence="1" key="2">
    <citation type="submission" date="2025-09" db="UniProtKB">
        <authorList>
            <consortium name="EnsemblPlants"/>
        </authorList>
    </citation>
    <scope>IDENTIFICATION</scope>
</reference>
<organism evidence="1 2">
    <name type="scientific">Avena sativa</name>
    <name type="common">Oat</name>
    <dbReference type="NCBI Taxonomy" id="4498"/>
    <lineage>
        <taxon>Eukaryota</taxon>
        <taxon>Viridiplantae</taxon>
        <taxon>Streptophyta</taxon>
        <taxon>Embryophyta</taxon>
        <taxon>Tracheophyta</taxon>
        <taxon>Spermatophyta</taxon>
        <taxon>Magnoliopsida</taxon>
        <taxon>Liliopsida</taxon>
        <taxon>Poales</taxon>
        <taxon>Poaceae</taxon>
        <taxon>BOP clade</taxon>
        <taxon>Pooideae</taxon>
        <taxon>Poodae</taxon>
        <taxon>Poeae</taxon>
        <taxon>Poeae Chloroplast Group 1 (Aveneae type)</taxon>
        <taxon>Aveninae</taxon>
        <taxon>Avena</taxon>
    </lineage>
</organism>
<keyword evidence="2" id="KW-1185">Reference proteome</keyword>
<proteinExistence type="predicted"/>
<evidence type="ECO:0000313" key="1">
    <source>
        <dbReference type="EnsemblPlants" id="AVESA.00010b.r2.7AG1195540.1.CDS.1"/>
    </source>
</evidence>
<reference evidence="1" key="1">
    <citation type="submission" date="2021-05" db="EMBL/GenBank/DDBJ databases">
        <authorList>
            <person name="Scholz U."/>
            <person name="Mascher M."/>
            <person name="Fiebig A."/>
        </authorList>
    </citation>
    <scope>NUCLEOTIDE SEQUENCE [LARGE SCALE GENOMIC DNA]</scope>
</reference>
<evidence type="ECO:0000313" key="2">
    <source>
        <dbReference type="Proteomes" id="UP001732700"/>
    </source>
</evidence>
<protein>
    <submittedName>
        <fullName evidence="1">Uncharacterized protein</fullName>
    </submittedName>
</protein>
<dbReference type="EnsemblPlants" id="AVESA.00010b.r2.7AG1195540.1">
    <property type="protein sequence ID" value="AVESA.00010b.r2.7AG1195540.1.CDS.1"/>
    <property type="gene ID" value="AVESA.00010b.r2.7AG1195540"/>
</dbReference>
<dbReference type="Proteomes" id="UP001732700">
    <property type="component" value="Chromosome 7A"/>
</dbReference>
<accession>A0ACD5ZRI8</accession>
<sequence length="281" mass="32237">MFDPYLPFLCKSYINFIPKHYCGGLVLCRCWKSCHSKNNEYNLVVCNPATEKWIELPPCTIDWPNAPEEYLGFDPAVPSRFVVFAMNLWEFIEVMIYSSDSGRWTTLQSGWIDGTFPVGHLDCDFLNGTMHLMTTEPSVATVDTEGKVWKEIDFPSNVPENYDTSSIGQSQGCLYAWYIDTSNVCQLSVWAHDDYGAAKWILKHTVNILELFGRHSREEDESYTIVAIHPDRNLIFLSDGKEKTISYDMDNREVYVIGTSDEFLDVQPYVPCFAEWPSDGH</sequence>
<name>A0ACD5ZRI8_AVESA</name>